<evidence type="ECO:0000256" key="5">
    <source>
        <dbReference type="ARBA" id="ARBA00022989"/>
    </source>
</evidence>
<evidence type="ECO:0000256" key="2">
    <source>
        <dbReference type="ARBA" id="ARBA00022448"/>
    </source>
</evidence>
<feature type="transmembrane region" description="Helical" evidence="8">
    <location>
        <begin position="141"/>
        <end position="161"/>
    </location>
</feature>
<feature type="transmembrane region" description="Helical" evidence="8">
    <location>
        <begin position="107"/>
        <end position="129"/>
    </location>
</feature>
<evidence type="ECO:0000256" key="3">
    <source>
        <dbReference type="ARBA" id="ARBA00022475"/>
    </source>
</evidence>
<dbReference type="OrthoDB" id="10071804at2759"/>
<name>A0A1X7USV2_AMPQE</name>
<dbReference type="EnsemblMetazoa" id="Aqu2.1.30858_001">
    <property type="protein sequence ID" value="Aqu2.1.30858_001"/>
    <property type="gene ID" value="Aqu2.1.30858"/>
</dbReference>
<evidence type="ECO:0000256" key="7">
    <source>
        <dbReference type="ARBA" id="ARBA00023170"/>
    </source>
</evidence>
<dbReference type="GO" id="GO:0005886">
    <property type="term" value="C:plasma membrane"/>
    <property type="evidence" value="ECO:0007669"/>
    <property type="project" value="UniProtKB-SubCell"/>
</dbReference>
<feature type="transmembrane region" description="Helical" evidence="8">
    <location>
        <begin position="261"/>
        <end position="285"/>
    </location>
</feature>
<dbReference type="GO" id="GO:0071939">
    <property type="term" value="P:vitamin A import into cell"/>
    <property type="evidence" value="ECO:0007669"/>
    <property type="project" value="TreeGrafter"/>
</dbReference>
<keyword evidence="5 8" id="KW-1133">Transmembrane helix</keyword>
<dbReference type="Pfam" id="PF14752">
    <property type="entry name" value="RBP_receptor"/>
    <property type="match status" value="2"/>
</dbReference>
<feature type="transmembrane region" description="Helical" evidence="8">
    <location>
        <begin position="382"/>
        <end position="404"/>
    </location>
</feature>
<accession>A0A1X7USV2</accession>
<dbReference type="InParanoid" id="A0A1X7USV2"/>
<dbReference type="GO" id="GO:0038023">
    <property type="term" value="F:signaling receptor activity"/>
    <property type="evidence" value="ECO:0007669"/>
    <property type="project" value="InterPro"/>
</dbReference>
<evidence type="ECO:0000256" key="1">
    <source>
        <dbReference type="ARBA" id="ARBA00004651"/>
    </source>
</evidence>
<dbReference type="PANTHER" id="PTHR21444">
    <property type="entry name" value="COILED-COIL DOMAIN-CONTAINING PROTEIN 180"/>
    <property type="match status" value="1"/>
</dbReference>
<evidence type="ECO:0000256" key="6">
    <source>
        <dbReference type="ARBA" id="ARBA00023136"/>
    </source>
</evidence>
<feature type="transmembrane region" description="Helical" evidence="8">
    <location>
        <begin position="79"/>
        <end position="95"/>
    </location>
</feature>
<keyword evidence="2" id="KW-0813">Transport</keyword>
<dbReference type="PANTHER" id="PTHR21444:SF15">
    <property type="entry name" value="RECEPTOR FOR RETINOL UPTAKE STRA6"/>
    <property type="match status" value="1"/>
</dbReference>
<keyword evidence="6 8" id="KW-0472">Membrane</keyword>
<dbReference type="GO" id="GO:0034632">
    <property type="term" value="F:retinol transmembrane transporter activity"/>
    <property type="evidence" value="ECO:0007669"/>
    <property type="project" value="InterPro"/>
</dbReference>
<feature type="transmembrane region" description="Helical" evidence="8">
    <location>
        <begin position="324"/>
        <end position="348"/>
    </location>
</feature>
<keyword evidence="4 8" id="KW-0812">Transmembrane</keyword>
<reference evidence="9" key="1">
    <citation type="submission" date="2017-05" db="UniProtKB">
        <authorList>
            <consortium name="EnsemblMetazoa"/>
        </authorList>
    </citation>
    <scope>IDENTIFICATION</scope>
</reference>
<keyword evidence="3" id="KW-1003">Cell membrane</keyword>
<sequence>MSTATSSSAVVPTDNPVLSGTLFSDNAVVLSSFALFGISALVWVILSFLQRRTKKCLGCCGGRPGIVFPINFLNPRHRLVYVLACGALASTWFHALNTGDFSDVNKWAASIVKILSVIFLLSLEIFITFPLLACVEAPVPIVGYILGAIYTDVLLASRIYVTVDVIQQQDVDGFPEDFVTLLYSKYVVSFLPQLVCIIAVLVWYHYKIIKEMLRICRTNGTWTHAITNQPESQAQIKYVKQLLHQSNLTFFRKHIYTRVRIPFSLLIVCVVDAVIIFQLVVLVVFQIPYWFNLAGSAAKAILNQNSGLGEYSFLKAIPRFFDSLTTITVIAPIVAALIVVAHFLHLLYSVQVQLKEFRTGQKKVLKSQINWPAMTLSSSLRYAGYQIAAVITVFLYNIVTGLFTAIMRPMFSILFMILILPRMDLILYVKGFERFDSIHSIFKNFMTVEALLHNPIVHTFVNMLSDDVPNLHSKGTNSELGHHKTSSPHRVSRKAYNRWFVAYTLIKNPSLRKNYVSEVNVYEEFEITKERLQWKNLISIDF</sequence>
<evidence type="ECO:0000256" key="4">
    <source>
        <dbReference type="ARBA" id="ARBA00022692"/>
    </source>
</evidence>
<evidence type="ECO:0008006" key="10">
    <source>
        <dbReference type="Google" id="ProtNLM"/>
    </source>
</evidence>
<organism evidence="9">
    <name type="scientific">Amphimedon queenslandica</name>
    <name type="common">Sponge</name>
    <dbReference type="NCBI Taxonomy" id="400682"/>
    <lineage>
        <taxon>Eukaryota</taxon>
        <taxon>Metazoa</taxon>
        <taxon>Porifera</taxon>
        <taxon>Demospongiae</taxon>
        <taxon>Heteroscleromorpha</taxon>
        <taxon>Haplosclerida</taxon>
        <taxon>Niphatidae</taxon>
        <taxon>Amphimedon</taxon>
    </lineage>
</organism>
<dbReference type="InterPro" id="IPR026612">
    <property type="entry name" value="STRA6-like"/>
</dbReference>
<keyword evidence="7" id="KW-0675">Receptor</keyword>
<feature type="transmembrane region" description="Helical" evidence="8">
    <location>
        <begin position="27"/>
        <end position="49"/>
    </location>
</feature>
<evidence type="ECO:0000313" key="9">
    <source>
        <dbReference type="EnsemblMetazoa" id="Aqu2.1.30858_001"/>
    </source>
</evidence>
<proteinExistence type="predicted"/>
<comment type="subcellular location">
    <subcellularLocation>
        <location evidence="1">Cell membrane</location>
        <topology evidence="1">Multi-pass membrane protein</topology>
    </subcellularLocation>
</comment>
<protein>
    <recommendedName>
        <fullName evidence="10">Receptor for retinol uptake STRA6</fullName>
    </recommendedName>
</protein>
<dbReference type="AlphaFoldDB" id="A0A1X7USV2"/>
<evidence type="ECO:0000256" key="8">
    <source>
        <dbReference type="SAM" id="Phobius"/>
    </source>
</evidence>
<feature type="transmembrane region" description="Helical" evidence="8">
    <location>
        <begin position="181"/>
        <end position="204"/>
    </location>
</feature>